<sequence length="50" mass="5760">MPLQDYGPHGMLEMIHSTPIPLLLLKLIKHCRPCIRECRLSYILMTTKPG</sequence>
<dbReference type="AlphaFoldDB" id="A0A381PZ27"/>
<name>A0A381PZ27_9ZZZZ</name>
<organism evidence="1">
    <name type="scientific">marine metagenome</name>
    <dbReference type="NCBI Taxonomy" id="408172"/>
    <lineage>
        <taxon>unclassified sequences</taxon>
        <taxon>metagenomes</taxon>
        <taxon>ecological metagenomes</taxon>
    </lineage>
</organism>
<gene>
    <name evidence="1" type="ORF">METZ01_LOCUS24964</name>
</gene>
<protein>
    <submittedName>
        <fullName evidence="1">Uncharacterized protein</fullName>
    </submittedName>
</protein>
<reference evidence="1" key="1">
    <citation type="submission" date="2018-05" db="EMBL/GenBank/DDBJ databases">
        <authorList>
            <person name="Lanie J.A."/>
            <person name="Ng W.-L."/>
            <person name="Kazmierczak K.M."/>
            <person name="Andrzejewski T.M."/>
            <person name="Davidsen T.M."/>
            <person name="Wayne K.J."/>
            <person name="Tettelin H."/>
            <person name="Glass J.I."/>
            <person name="Rusch D."/>
            <person name="Podicherti R."/>
            <person name="Tsui H.-C.T."/>
            <person name="Winkler M.E."/>
        </authorList>
    </citation>
    <scope>NUCLEOTIDE SEQUENCE</scope>
</reference>
<dbReference type="EMBL" id="UINC01001144">
    <property type="protein sequence ID" value="SUZ72110.1"/>
    <property type="molecule type" value="Genomic_DNA"/>
</dbReference>
<evidence type="ECO:0000313" key="1">
    <source>
        <dbReference type="EMBL" id="SUZ72110.1"/>
    </source>
</evidence>
<proteinExistence type="predicted"/>
<accession>A0A381PZ27</accession>